<evidence type="ECO:0000256" key="3">
    <source>
        <dbReference type="ARBA" id="ARBA00022692"/>
    </source>
</evidence>
<reference evidence="9" key="1">
    <citation type="journal article" date="2014" name="Int. J. Syst. Evol. Microbiol.">
        <title>Complete genome sequence of Corynebacterium casei LMG S-19264T (=DSM 44701T), isolated from a smear-ripened cheese.</title>
        <authorList>
            <consortium name="US DOE Joint Genome Institute (JGI-PGF)"/>
            <person name="Walter F."/>
            <person name="Albersmeier A."/>
            <person name="Kalinowski J."/>
            <person name="Ruckert C."/>
        </authorList>
    </citation>
    <scope>NUCLEOTIDE SEQUENCE</scope>
    <source>
        <strain evidence="9">JCM 30804</strain>
    </source>
</reference>
<evidence type="ECO:0000313" key="10">
    <source>
        <dbReference type="Proteomes" id="UP000613743"/>
    </source>
</evidence>
<accession>A0A917JNF0</accession>
<name>A0A917JNF0_9GAMM</name>
<feature type="transmembrane region" description="Helical" evidence="6">
    <location>
        <begin position="102"/>
        <end position="134"/>
    </location>
</feature>
<keyword evidence="2" id="KW-1003">Cell membrane</keyword>
<sequence>MNAVVISVSLMLLLSFFRVNVVIALTISALVAGLFGGLDIQQTIDAFNNGLGGGAKIALSYALLGAFAVALSHSGLTTLISTTVIKRLGHAPATANIQKVRWILLAALLVMAMSSQNILPIHIAFIPILVPPLLHVMSKLSLDRRLVACVLTFGLVTTYMILPVGFGGIFLHDILLFNLNSNGLDAAREQIPAAMLIPALGMIAGLLFALLISYRNPRIYREELILAAEPEEKLSKKNIYIAIIAITTTLLIQLQTGSMIIGAMFGFMIFSLSGALKHVADQDVFTQGARMMANIGFIMIAAAGFAAVVKTTGEVSTLVASLGDFIGDNKPLAAFLMLVVGLLITMGIGSSFSTIPIIATIYVPLALNFDFSVPATIALVGTAAALGDAGSPASDSTLGPTAGLNADGQHDHIRDSVIPTFIHYNLPLLAFGWIAAMVL</sequence>
<evidence type="ECO:0000259" key="7">
    <source>
        <dbReference type="Pfam" id="PF03553"/>
    </source>
</evidence>
<feature type="transmembrane region" description="Helical" evidence="6">
    <location>
        <begin position="191"/>
        <end position="212"/>
    </location>
</feature>
<dbReference type="Pfam" id="PF13726">
    <property type="entry name" value="Na_H_antiport_2"/>
    <property type="match status" value="1"/>
</dbReference>
<comment type="caution">
    <text evidence="9">The sequence shown here is derived from an EMBL/GenBank/DDBJ whole genome shotgun (WGS) entry which is preliminary data.</text>
</comment>
<feature type="domain" description="Na+/H+ antiporter NhaC-like C-terminal" evidence="7">
    <location>
        <begin position="150"/>
        <end position="433"/>
    </location>
</feature>
<organism evidence="9 10">
    <name type="scientific">Shewanella gelidii</name>
    <dbReference type="NCBI Taxonomy" id="1642821"/>
    <lineage>
        <taxon>Bacteria</taxon>
        <taxon>Pseudomonadati</taxon>
        <taxon>Pseudomonadota</taxon>
        <taxon>Gammaproteobacteria</taxon>
        <taxon>Alteromonadales</taxon>
        <taxon>Shewanellaceae</taxon>
        <taxon>Shewanella</taxon>
    </lineage>
</organism>
<comment type="subcellular location">
    <subcellularLocation>
        <location evidence="1">Cell membrane</location>
        <topology evidence="1">Multi-pass membrane protein</topology>
    </subcellularLocation>
</comment>
<feature type="transmembrane region" description="Helical" evidence="6">
    <location>
        <begin position="421"/>
        <end position="438"/>
    </location>
</feature>
<keyword evidence="5 6" id="KW-0472">Membrane</keyword>
<dbReference type="InterPro" id="IPR018461">
    <property type="entry name" value="Na/H_Antiport_NhaC-like_C"/>
</dbReference>
<keyword evidence="3 6" id="KW-0812">Transmembrane</keyword>
<dbReference type="AlphaFoldDB" id="A0A917JNF0"/>
<dbReference type="EMBL" id="BMPZ01000002">
    <property type="protein sequence ID" value="GGI76877.1"/>
    <property type="molecule type" value="Genomic_DNA"/>
</dbReference>
<dbReference type="InterPro" id="IPR052576">
    <property type="entry name" value="AA_Transporter-Related"/>
</dbReference>
<gene>
    <name evidence="9" type="primary">yuiF</name>
    <name evidence="9" type="ORF">GCM10009332_12860</name>
</gene>
<dbReference type="PANTHER" id="PTHR37821:SF1">
    <property type="entry name" value="AMINO ACID TRANSPORTER YUIF-RELATED"/>
    <property type="match status" value="1"/>
</dbReference>
<evidence type="ECO:0000313" key="9">
    <source>
        <dbReference type="EMBL" id="GGI76877.1"/>
    </source>
</evidence>
<feature type="domain" description="Putative Na+/H+ antiporter N-terminal" evidence="8">
    <location>
        <begin position="2"/>
        <end position="87"/>
    </location>
</feature>
<feature type="transmembrane region" description="Helical" evidence="6">
    <location>
        <begin position="365"/>
        <end position="386"/>
    </location>
</feature>
<keyword evidence="4 6" id="KW-1133">Transmembrane helix</keyword>
<keyword evidence="10" id="KW-1185">Reference proteome</keyword>
<proteinExistence type="predicted"/>
<dbReference type="Proteomes" id="UP000613743">
    <property type="component" value="Unassembled WGS sequence"/>
</dbReference>
<feature type="transmembrane region" description="Helical" evidence="6">
    <location>
        <begin position="238"/>
        <end position="254"/>
    </location>
</feature>
<dbReference type="RefSeq" id="WP_188919006.1">
    <property type="nucleotide sequence ID" value="NZ_BMPZ01000002.1"/>
</dbReference>
<protein>
    <submittedName>
        <fullName evidence="9">Sodium:proton antiporter</fullName>
    </submittedName>
</protein>
<dbReference type="GO" id="GO:0005886">
    <property type="term" value="C:plasma membrane"/>
    <property type="evidence" value="ECO:0007669"/>
    <property type="project" value="UniProtKB-SubCell"/>
</dbReference>
<feature type="transmembrane region" description="Helical" evidence="6">
    <location>
        <begin position="59"/>
        <end position="82"/>
    </location>
</feature>
<feature type="transmembrane region" description="Helical" evidence="6">
    <location>
        <begin position="332"/>
        <end position="353"/>
    </location>
</feature>
<evidence type="ECO:0000256" key="6">
    <source>
        <dbReference type="SAM" id="Phobius"/>
    </source>
</evidence>
<feature type="transmembrane region" description="Helical" evidence="6">
    <location>
        <begin position="260"/>
        <end position="280"/>
    </location>
</feature>
<dbReference type="Pfam" id="PF03553">
    <property type="entry name" value="Na_H_antiporter"/>
    <property type="match status" value="1"/>
</dbReference>
<evidence type="ECO:0000256" key="2">
    <source>
        <dbReference type="ARBA" id="ARBA00022475"/>
    </source>
</evidence>
<feature type="transmembrane region" description="Helical" evidence="6">
    <location>
        <begin position="292"/>
        <end position="312"/>
    </location>
</feature>
<reference evidence="9" key="2">
    <citation type="submission" date="2020-09" db="EMBL/GenBank/DDBJ databases">
        <authorList>
            <person name="Sun Q."/>
            <person name="Ohkuma M."/>
        </authorList>
    </citation>
    <scope>NUCLEOTIDE SEQUENCE</scope>
    <source>
        <strain evidence="9">JCM 30804</strain>
    </source>
</reference>
<evidence type="ECO:0000259" key="8">
    <source>
        <dbReference type="Pfam" id="PF13726"/>
    </source>
</evidence>
<evidence type="ECO:0000256" key="5">
    <source>
        <dbReference type="ARBA" id="ARBA00023136"/>
    </source>
</evidence>
<feature type="transmembrane region" description="Helical" evidence="6">
    <location>
        <begin position="146"/>
        <end position="171"/>
    </location>
</feature>
<evidence type="ECO:0000256" key="4">
    <source>
        <dbReference type="ARBA" id="ARBA00022989"/>
    </source>
</evidence>
<evidence type="ECO:0000256" key="1">
    <source>
        <dbReference type="ARBA" id="ARBA00004651"/>
    </source>
</evidence>
<feature type="transmembrane region" description="Helical" evidence="6">
    <location>
        <begin position="12"/>
        <end position="38"/>
    </location>
</feature>
<dbReference type="PANTHER" id="PTHR37821">
    <property type="entry name" value="AMINO ACID TRANSPORTER YUIF-RELATED"/>
    <property type="match status" value="1"/>
</dbReference>
<dbReference type="InterPro" id="IPR032813">
    <property type="entry name" value="Na_H_antiport_N"/>
</dbReference>